<feature type="transmembrane region" description="Helical" evidence="1">
    <location>
        <begin position="58"/>
        <end position="78"/>
    </location>
</feature>
<keyword evidence="1" id="KW-1133">Transmembrane helix</keyword>
<dbReference type="AlphaFoldDB" id="Q0IRN6"/>
<evidence type="ECO:0000259" key="2">
    <source>
        <dbReference type="Pfam" id="PF13968"/>
    </source>
</evidence>
<accession>Q0IRN6</accession>
<feature type="domain" description="DUF4220" evidence="2">
    <location>
        <begin position="64"/>
        <end position="419"/>
    </location>
</feature>
<keyword evidence="1" id="KW-0812">Transmembrane</keyword>
<dbReference type="Pfam" id="PF04578">
    <property type="entry name" value="DUF594"/>
    <property type="match status" value="1"/>
</dbReference>
<keyword evidence="1" id="KW-0472">Membrane</keyword>
<gene>
    <name evidence="3" type="ordered locus">Os11g0613800</name>
</gene>
<feature type="transmembrane region" description="Helical" evidence="1">
    <location>
        <begin position="98"/>
        <end position="116"/>
    </location>
</feature>
<evidence type="ECO:0000313" key="3">
    <source>
        <dbReference type="EMBL" id="BAF28629.1"/>
    </source>
</evidence>
<dbReference type="InterPro" id="IPR025315">
    <property type="entry name" value="DUF4220"/>
</dbReference>
<dbReference type="Proteomes" id="UP000000763">
    <property type="component" value="Chromosome 11"/>
</dbReference>
<feature type="transmembrane region" description="Helical" evidence="1">
    <location>
        <begin position="326"/>
        <end position="346"/>
    </location>
</feature>
<proteinExistence type="predicted"/>
<sequence length="743" mass="82756">MRPLRDYQDGSAQYSSLATRVQEAWNKWEIQCLVMASFSLQVFLLLSAPFRRRHGSRLLNGSLWVAYLMADYVATYVLGRLSFLLAAAGDTRHQLALFWAPFLLLHLGGQETITAFSMEDNTLWMRRLLDLAAQVTMSVYVVGKQWKGDRLLVAPMVLVFVLGAVKYGERIWALRSAAARAPGSSSIASLAARTYSNIASFITSLADVLPESGRGVMAHYRSMVSISSQDKVSIESILKEASMEFQASLDFFMDVSPSNVSGSYSRYHRIKNALVEIKSSKNGYGMAYKLAEMQVSLIYDYLYTKFGTVRFQTFPISKSKSNPTMAAALQWLVSLGLTSVALVLFARAMAGNTTSSKFKYSRPDVLISYILLVGAIAMEISSIFIALTTSCWAGIAVVKHLHLHVGEWSGKLAQYNMVDACVQERERRRQTAASGAVGKLIRWILAPCDSETPQPHVVVSLEVKKLLLNKVLEIATDVDNNRWDFSRFQGQWALWVANRVNGGDSDPAALGPAHRALSASKIQELDFVSTVVAWHLVTTICLLPGDGPGELTNPSKDLSSYIMYLVAKHGMMVDSNGHIVIARSRMEVQASSQMLDFLDELHEDGFIQELRDGDRQYNSPDMIVRHRSRPALTTARKVCVELLNIPEARDRWELIAAVWTEILCYMALNCGATFHVKHLTTGGEFLTQAKMLLFVIRLPFLMKSPLEAPIQQKGECSSLYVAITVVMLQREARRSNVQNVNLS</sequence>
<organism evidence="3 4">
    <name type="scientific">Oryza sativa subsp. japonica</name>
    <name type="common">Rice</name>
    <dbReference type="NCBI Taxonomy" id="39947"/>
    <lineage>
        <taxon>Eukaryota</taxon>
        <taxon>Viridiplantae</taxon>
        <taxon>Streptophyta</taxon>
        <taxon>Embryophyta</taxon>
        <taxon>Tracheophyta</taxon>
        <taxon>Spermatophyta</taxon>
        <taxon>Magnoliopsida</taxon>
        <taxon>Liliopsida</taxon>
        <taxon>Poales</taxon>
        <taxon>Poaceae</taxon>
        <taxon>BOP clade</taxon>
        <taxon>Oryzoideae</taxon>
        <taxon>Oryzeae</taxon>
        <taxon>Oryzinae</taxon>
        <taxon>Oryza</taxon>
        <taxon>Oryza sativa</taxon>
    </lineage>
</organism>
<evidence type="ECO:0000313" key="4">
    <source>
        <dbReference type="Proteomes" id="UP000000763"/>
    </source>
</evidence>
<dbReference type="Pfam" id="PF13968">
    <property type="entry name" value="DUF4220"/>
    <property type="match status" value="1"/>
</dbReference>
<dbReference type="EMBL" id="AP008217">
    <property type="protein sequence ID" value="BAF28629.1"/>
    <property type="molecule type" value="Genomic_DNA"/>
</dbReference>
<dbReference type="InterPro" id="IPR007658">
    <property type="entry name" value="DUF594"/>
</dbReference>
<reference evidence="3 4" key="1">
    <citation type="journal article" date="2005" name="Nature">
        <title>The map-based sequence of the rice genome.</title>
        <authorList>
            <consortium name="International rice genome sequencing project (IRGSP)"/>
            <person name="Matsumoto T."/>
            <person name="Wu J."/>
            <person name="Kanamori H."/>
            <person name="Katayose Y."/>
            <person name="Fujisawa M."/>
            <person name="Namiki N."/>
            <person name="Mizuno H."/>
            <person name="Yamamoto K."/>
            <person name="Antonio B.A."/>
            <person name="Baba T."/>
            <person name="Sakata K."/>
            <person name="Nagamura Y."/>
            <person name="Aoki H."/>
            <person name="Arikawa K."/>
            <person name="Arita K."/>
            <person name="Bito T."/>
            <person name="Chiden Y."/>
            <person name="Fujitsuka N."/>
            <person name="Fukunaka R."/>
            <person name="Hamada M."/>
            <person name="Harada C."/>
            <person name="Hayashi A."/>
            <person name="Hijishita S."/>
            <person name="Honda M."/>
            <person name="Hosokawa S."/>
            <person name="Ichikawa Y."/>
            <person name="Idonuma A."/>
            <person name="Iijima M."/>
            <person name="Ikeda M."/>
            <person name="Ikeno M."/>
            <person name="Ito K."/>
            <person name="Ito S."/>
            <person name="Ito T."/>
            <person name="Ito Y."/>
            <person name="Ito Y."/>
            <person name="Iwabuchi A."/>
            <person name="Kamiya K."/>
            <person name="Karasawa W."/>
            <person name="Kurita K."/>
            <person name="Katagiri S."/>
            <person name="Kikuta A."/>
            <person name="Kobayashi H."/>
            <person name="Kobayashi N."/>
            <person name="Machita K."/>
            <person name="Maehara T."/>
            <person name="Masukawa M."/>
            <person name="Mizubayashi T."/>
            <person name="Mukai Y."/>
            <person name="Nagasaki H."/>
            <person name="Nagata Y."/>
            <person name="Naito S."/>
            <person name="Nakashima M."/>
            <person name="Nakama Y."/>
            <person name="Nakamichi Y."/>
            <person name="Nakamura M."/>
            <person name="Meguro A."/>
            <person name="Negishi M."/>
            <person name="Ohta I."/>
            <person name="Ohta T."/>
            <person name="Okamoto M."/>
            <person name="Ono N."/>
            <person name="Saji S."/>
            <person name="Sakaguchi M."/>
            <person name="Sakai K."/>
            <person name="Shibata M."/>
            <person name="Shimokawa T."/>
            <person name="Song J."/>
            <person name="Takazaki Y."/>
            <person name="Terasawa K."/>
            <person name="Tsugane M."/>
            <person name="Tsuji K."/>
            <person name="Ueda S."/>
            <person name="Waki K."/>
            <person name="Yamagata H."/>
            <person name="Yamamoto M."/>
            <person name="Yamamoto S."/>
            <person name="Yamane H."/>
            <person name="Yoshiki S."/>
            <person name="Yoshihara R."/>
            <person name="Yukawa K."/>
            <person name="Zhong H."/>
            <person name="Yano M."/>
            <person name="Yuan Q."/>
            <person name="Ouyang S."/>
            <person name="Liu J."/>
            <person name="Jones K.M."/>
            <person name="Gansberger K."/>
            <person name="Moffat K."/>
            <person name="Hill J."/>
            <person name="Bera J."/>
            <person name="Fadrosh D."/>
            <person name="Jin S."/>
            <person name="Johri S."/>
            <person name="Kim M."/>
            <person name="Overton L."/>
            <person name="Reardon M."/>
            <person name="Tsitrin T."/>
            <person name="Vuong H."/>
            <person name="Weaver B."/>
            <person name="Ciecko A."/>
            <person name="Tallon L."/>
            <person name="Jackson J."/>
            <person name="Pai G."/>
            <person name="Aken S.V."/>
            <person name="Utterback T."/>
            <person name="Reidmuller S."/>
            <person name="Feldblyum T."/>
            <person name="Hsiao J."/>
            <person name="Zismann V."/>
            <person name="Iobst S."/>
            <person name="de Vazeille A.R."/>
            <person name="Buell C.R."/>
            <person name="Ying K."/>
            <person name="Li Y."/>
            <person name="Lu T."/>
            <person name="Huang Y."/>
            <person name="Zhao Q."/>
            <person name="Feng Q."/>
            <person name="Zhang L."/>
            <person name="Zhu J."/>
            <person name="Weng Q."/>
            <person name="Mu J."/>
            <person name="Lu Y."/>
            <person name="Fan D."/>
            <person name="Liu Y."/>
            <person name="Guan J."/>
            <person name="Zhang Y."/>
            <person name="Yu S."/>
            <person name="Liu X."/>
            <person name="Zhang Y."/>
            <person name="Hong G."/>
            <person name="Han B."/>
            <person name="Choisne N."/>
            <person name="Demange N."/>
            <person name="Orjeda G."/>
            <person name="Samain S."/>
            <person name="Cattolico L."/>
            <person name="Pelletier E."/>
            <person name="Couloux A."/>
            <person name="Segurens B."/>
            <person name="Wincker P."/>
            <person name="D'Hont A."/>
            <person name="Scarpelli C."/>
            <person name="Weissenbach J."/>
            <person name="Salanoubat M."/>
            <person name="Quetier F."/>
            <person name="Yu Y."/>
            <person name="Kim H.R."/>
            <person name="Rambo T."/>
            <person name="Currie J."/>
            <person name="Collura K."/>
            <person name="Luo M."/>
            <person name="Yang T."/>
            <person name="Ammiraju J.S.S."/>
            <person name="Engler F."/>
            <person name="Soderlund C."/>
            <person name="Wing R.A."/>
            <person name="Palmer L.E."/>
            <person name="de la Bastide M."/>
            <person name="Spiegel L."/>
            <person name="Nascimento L."/>
            <person name="Zutavern T."/>
            <person name="O'Shaughnessy A."/>
            <person name="Dike S."/>
            <person name="Dedhia N."/>
            <person name="Preston R."/>
            <person name="Balija V."/>
            <person name="McCombie W.R."/>
            <person name="Chow T."/>
            <person name="Chen H."/>
            <person name="Chung M."/>
            <person name="Chen C."/>
            <person name="Shaw J."/>
            <person name="Wu H."/>
            <person name="Hsiao K."/>
            <person name="Chao Y."/>
            <person name="Chu M."/>
            <person name="Cheng C."/>
            <person name="Hour A."/>
            <person name="Lee P."/>
            <person name="Lin S."/>
            <person name="Lin Y."/>
            <person name="Liou J."/>
            <person name="Liu S."/>
            <person name="Hsing Y."/>
            <person name="Raghuvanshi S."/>
            <person name="Mohanty A."/>
            <person name="Bharti A.K."/>
            <person name="Gaur A."/>
            <person name="Gupta V."/>
            <person name="Kumar D."/>
            <person name="Ravi V."/>
            <person name="Vij S."/>
            <person name="Kapur A."/>
            <person name="Khurana P."/>
            <person name="Khurana P."/>
            <person name="Khurana J.P."/>
            <person name="Tyagi A.K."/>
            <person name="Gaikwad K."/>
            <person name="Singh A."/>
            <person name="Dalal V."/>
            <person name="Srivastava S."/>
            <person name="Dixit A."/>
            <person name="Pal A.K."/>
            <person name="Ghazi I.A."/>
            <person name="Yadav M."/>
            <person name="Pandit A."/>
            <person name="Bhargava A."/>
            <person name="Sureshbabu K."/>
            <person name="Batra K."/>
            <person name="Sharma T.R."/>
            <person name="Mohapatra T."/>
            <person name="Singh N.K."/>
            <person name="Messing J."/>
            <person name="Nelson A.B."/>
            <person name="Fuks G."/>
            <person name="Kavchok S."/>
            <person name="Keizer G."/>
            <person name="Linton E."/>
            <person name="Llaca V."/>
            <person name="Song R."/>
            <person name="Tanyolac B."/>
            <person name="Young S."/>
            <person name="Ho-Il K."/>
            <person name="Hahn J.H."/>
            <person name="Sangsakoo G."/>
            <person name="Vanavichit A."/>
            <person name="de Mattos Luiz.A.T."/>
            <person name="Zimmer P.D."/>
            <person name="Malone G."/>
            <person name="Dellagostin O."/>
            <person name="de Oliveira A.C."/>
            <person name="Bevan M."/>
            <person name="Bancroft I."/>
            <person name="Minx P."/>
            <person name="Cordum H."/>
            <person name="Wilson R."/>
            <person name="Cheng Z."/>
            <person name="Jin W."/>
            <person name="Jiang J."/>
            <person name="Leong S.A."/>
            <person name="Iwama H."/>
            <person name="Gojobori T."/>
            <person name="Itoh T."/>
            <person name="Niimura Y."/>
            <person name="Fujii Y."/>
            <person name="Habara T."/>
            <person name="Sakai H."/>
            <person name="Sato Y."/>
            <person name="Wilson G."/>
            <person name="Kumar K."/>
            <person name="McCouch S."/>
            <person name="Juretic N."/>
            <person name="Hoen D."/>
            <person name="Wright S."/>
            <person name="Bruskiewich R."/>
            <person name="Bureau T."/>
            <person name="Miyao A."/>
            <person name="Hirochika H."/>
            <person name="Nishikawa T."/>
            <person name="Kadowaki K."/>
            <person name="Sugiura M."/>
            <person name="Burr B."/>
            <person name="Sasaki T."/>
        </authorList>
    </citation>
    <scope>NUCLEOTIDE SEQUENCE [LARGE SCALE GENOMIC DNA]</scope>
    <source>
        <strain evidence="4">cv. Nipponbare</strain>
    </source>
</reference>
<reference evidence="4" key="2">
    <citation type="journal article" date="2008" name="Nucleic Acids Res.">
        <title>The rice annotation project database (RAP-DB): 2008 update.</title>
        <authorList>
            <consortium name="The rice annotation project (RAP)"/>
        </authorList>
    </citation>
    <scope>GENOME REANNOTATION</scope>
    <source>
        <strain evidence="4">cv. Nipponbare</strain>
    </source>
</reference>
<feature type="transmembrane region" description="Helical" evidence="1">
    <location>
        <begin position="366"/>
        <end position="387"/>
    </location>
</feature>
<dbReference type="PANTHER" id="PTHR31325">
    <property type="entry name" value="OS01G0798800 PROTEIN-RELATED"/>
    <property type="match status" value="1"/>
</dbReference>
<name>Q0IRN6_ORYSJ</name>
<evidence type="ECO:0000256" key="1">
    <source>
        <dbReference type="SAM" id="Phobius"/>
    </source>
</evidence>
<protein>
    <submittedName>
        <fullName evidence="3">Os11g0613800 protein</fullName>
    </submittedName>
</protein>
<dbReference type="KEGG" id="dosa:Os11g0613800"/>